<dbReference type="EMBL" id="CP052757">
    <property type="protein sequence ID" value="QJW35977.1"/>
    <property type="molecule type" value="Genomic_DNA"/>
</dbReference>
<evidence type="ECO:0000313" key="1">
    <source>
        <dbReference type="EMBL" id="QJW35977.1"/>
    </source>
</evidence>
<dbReference type="RefSeq" id="WP_168731577.1">
    <property type="nucleotide sequence ID" value="NZ_CP052757.1"/>
</dbReference>
<keyword evidence="2" id="KW-1185">Reference proteome</keyword>
<dbReference type="SUPFAM" id="SSF52540">
    <property type="entry name" value="P-loop containing nucleoside triphosphate hydrolases"/>
    <property type="match status" value="1"/>
</dbReference>
<dbReference type="Gene3D" id="3.40.50.300">
    <property type="entry name" value="P-loop containing nucleotide triphosphate hydrolases"/>
    <property type="match status" value="1"/>
</dbReference>
<dbReference type="InterPro" id="IPR027417">
    <property type="entry name" value="P-loop_NTPase"/>
</dbReference>
<organism evidence="1 2">
    <name type="scientific">Cellulosimicrobium protaetiae</name>
    <dbReference type="NCBI Taxonomy" id="2587808"/>
    <lineage>
        <taxon>Bacteria</taxon>
        <taxon>Bacillati</taxon>
        <taxon>Actinomycetota</taxon>
        <taxon>Actinomycetes</taxon>
        <taxon>Micrococcales</taxon>
        <taxon>Promicromonosporaceae</taxon>
        <taxon>Cellulosimicrobium</taxon>
    </lineage>
</organism>
<gene>
    <name evidence="1" type="ORF">FIC82_006975</name>
</gene>
<dbReference type="AlphaFoldDB" id="A0A6M5UBW5"/>
<dbReference type="Proteomes" id="UP000451354">
    <property type="component" value="Chromosome"/>
</dbReference>
<dbReference type="KEGG" id="cprt:FIC82_006975"/>
<name>A0A6M5UBW5_9MICO</name>
<proteinExistence type="predicted"/>
<evidence type="ECO:0000313" key="2">
    <source>
        <dbReference type="Proteomes" id="UP000451354"/>
    </source>
</evidence>
<reference evidence="1 2" key="1">
    <citation type="journal article" date="2022" name="Int. J. Syst. Evol. Microbiol.">
        <title>Cellulosimicrobium protaetiae sp. nov., isolated from the gut of the larva of Protaetia brevitarsis seulensis.</title>
        <authorList>
            <person name="Le Han H."/>
            <person name="Nguyen T.T.H."/>
            <person name="Li Z."/>
            <person name="Shin N.R."/>
            <person name="Kim S.G."/>
        </authorList>
    </citation>
    <scope>NUCLEOTIDE SEQUENCE [LARGE SCALE GENOMIC DNA]</scope>
    <source>
        <strain evidence="1 2">BI34</strain>
    </source>
</reference>
<sequence>MTKPCRGVRSGRTTERGGSHQVVEIFGLSCAGKSTLVAGIVSALQVRADEFRLVDIDPGDRSLDRARAVAAGYTNVDFLLWALVNPRVALSPRARAFAYVIAKARELHAHVGAGQIVLLDEGPLKRYATLAEGSRRPDLLYRSMPSPDLAVNVVCSFPVRLDRMRSNGRPHARGRTDEELLANHVFRSRWNRRIAAARGPDGLVVDTTRAQDASLLAAGVVEEILRRCER</sequence>
<accession>A0A6M5UBW5</accession>
<protein>
    <submittedName>
        <fullName evidence="1">Uncharacterized protein</fullName>
    </submittedName>
</protein>